<dbReference type="GO" id="GO:0006633">
    <property type="term" value="P:fatty acid biosynthetic process"/>
    <property type="evidence" value="ECO:0007669"/>
    <property type="project" value="InterPro"/>
</dbReference>
<dbReference type="AlphaFoldDB" id="A0A4Y6V3A2"/>
<evidence type="ECO:0000313" key="4">
    <source>
        <dbReference type="EMBL" id="QDH22977.1"/>
    </source>
</evidence>
<dbReference type="InterPro" id="IPR029069">
    <property type="entry name" value="HotDog_dom_sf"/>
</dbReference>
<feature type="domain" description="Acyl-ACP thioesterase-like C-terminal" evidence="3">
    <location>
        <begin position="156"/>
        <end position="215"/>
    </location>
</feature>
<dbReference type="GO" id="GO:0047617">
    <property type="term" value="F:fatty acyl-CoA hydrolase activity"/>
    <property type="evidence" value="ECO:0007669"/>
    <property type="project" value="TreeGrafter"/>
</dbReference>
<feature type="region of interest" description="Disordered" evidence="1">
    <location>
        <begin position="245"/>
        <end position="270"/>
    </location>
</feature>
<dbReference type="InterPro" id="IPR050563">
    <property type="entry name" value="4-hydroxybenzoyl-CoA_TE"/>
</dbReference>
<evidence type="ECO:0000313" key="5">
    <source>
        <dbReference type="Proteomes" id="UP000316968"/>
    </source>
</evidence>
<evidence type="ECO:0000259" key="2">
    <source>
        <dbReference type="Pfam" id="PF01643"/>
    </source>
</evidence>
<dbReference type="Gene3D" id="3.10.129.10">
    <property type="entry name" value="Hotdog Thioesterase"/>
    <property type="match status" value="2"/>
</dbReference>
<dbReference type="InterPro" id="IPR049427">
    <property type="entry name" value="Acyl-ACP_TE_C"/>
</dbReference>
<reference evidence="4 5" key="1">
    <citation type="submission" date="2019-06" db="EMBL/GenBank/DDBJ databases">
        <title>Saccharibacillus brassicae sp. nov., an endophytic bacterium isolated from Chinese cabbage seeds (Brassica pekinensis).</title>
        <authorList>
            <person name="Jiang L."/>
            <person name="Lee J."/>
            <person name="Kim S.W."/>
        </authorList>
    </citation>
    <scope>NUCLEOTIDE SEQUENCE [LARGE SCALE GENOMIC DNA]</scope>
    <source>
        <strain evidence="5">KCTC 43072 / ATSA2</strain>
    </source>
</reference>
<dbReference type="PANTHER" id="PTHR31793:SF24">
    <property type="entry name" value="LONG-CHAIN ACYL-COA THIOESTERASE FADM"/>
    <property type="match status" value="1"/>
</dbReference>
<dbReference type="Proteomes" id="UP000316968">
    <property type="component" value="Chromosome"/>
</dbReference>
<dbReference type="SUPFAM" id="SSF54637">
    <property type="entry name" value="Thioesterase/thiol ester dehydrase-isomerase"/>
    <property type="match status" value="2"/>
</dbReference>
<keyword evidence="5" id="KW-1185">Reference proteome</keyword>
<gene>
    <name evidence="4" type="ORF">FFV09_20230</name>
</gene>
<sequence>MRDVWTEPLAASVTESDFAGRIRLSALLGVMQNAADRHLEDTGVSVGRMLEHGMAWILMTTRLDLLAVPKLGDVLTLETWNCGASGVLWVRDYRLLNGTGEEIARASTAWTLVDLAKRRILRPSAYPFPLEVSSRPSLAGAPGKVKLPGSEEASWSEDVPYTVPYSAVDCYGHLNNARYADLCADLLTPDELRERDIRSIHIAYSREAALGDRLSLRRAERGDEVFVSGRSAGGQRTFDAILGLAARSMPEQSPSPGSELSKQDERSEER</sequence>
<proteinExistence type="predicted"/>
<dbReference type="Pfam" id="PF01643">
    <property type="entry name" value="Acyl-ACP_TE"/>
    <property type="match status" value="1"/>
</dbReference>
<dbReference type="RefSeq" id="WP_141449514.1">
    <property type="nucleotide sequence ID" value="NZ_CP041217.1"/>
</dbReference>
<organism evidence="4 5">
    <name type="scientific">Saccharibacillus brassicae</name>
    <dbReference type="NCBI Taxonomy" id="2583377"/>
    <lineage>
        <taxon>Bacteria</taxon>
        <taxon>Bacillati</taxon>
        <taxon>Bacillota</taxon>
        <taxon>Bacilli</taxon>
        <taxon>Bacillales</taxon>
        <taxon>Paenibacillaceae</taxon>
        <taxon>Saccharibacillus</taxon>
    </lineage>
</organism>
<dbReference type="EMBL" id="CP041217">
    <property type="protein sequence ID" value="QDH22977.1"/>
    <property type="molecule type" value="Genomic_DNA"/>
</dbReference>
<feature type="compositionally biased region" description="Polar residues" evidence="1">
    <location>
        <begin position="250"/>
        <end position="260"/>
    </location>
</feature>
<name>A0A4Y6V3A2_SACBS</name>
<dbReference type="OrthoDB" id="9801517at2"/>
<dbReference type="KEGG" id="saca:FFV09_20230"/>
<evidence type="ECO:0000259" key="3">
    <source>
        <dbReference type="Pfam" id="PF20791"/>
    </source>
</evidence>
<accession>A0A4Y6V3A2</accession>
<dbReference type="Pfam" id="PF20791">
    <property type="entry name" value="Acyl-ACP_TE_C"/>
    <property type="match status" value="1"/>
</dbReference>
<dbReference type="CDD" id="cd00586">
    <property type="entry name" value="4HBT"/>
    <property type="match status" value="1"/>
</dbReference>
<feature type="compositionally biased region" description="Basic and acidic residues" evidence="1">
    <location>
        <begin position="261"/>
        <end position="270"/>
    </location>
</feature>
<feature type="domain" description="Acyl-ACP thioesterase N-terminal hotdog" evidence="2">
    <location>
        <begin position="11"/>
        <end position="122"/>
    </location>
</feature>
<dbReference type="PANTHER" id="PTHR31793">
    <property type="entry name" value="4-HYDROXYBENZOYL-COA THIOESTERASE FAMILY MEMBER"/>
    <property type="match status" value="1"/>
</dbReference>
<protein>
    <submittedName>
        <fullName evidence="4">Acyl-ACP thioesterase</fullName>
    </submittedName>
</protein>
<dbReference type="InterPro" id="IPR002864">
    <property type="entry name" value="Acyl-ACP_thioesterase_NHD"/>
</dbReference>
<evidence type="ECO:0000256" key="1">
    <source>
        <dbReference type="SAM" id="MobiDB-lite"/>
    </source>
</evidence>